<gene>
    <name evidence="1" type="ORF">EV197_0773</name>
</gene>
<keyword evidence="2" id="KW-1185">Reference proteome</keyword>
<proteinExistence type="predicted"/>
<comment type="caution">
    <text evidence="1">The sequence shown here is derived from an EMBL/GenBank/DDBJ whole genome shotgun (WGS) entry which is preliminary data.</text>
</comment>
<sequence length="162" mass="18373">MKKQIKKITVLCTIVLLASCTKPEIENEDENLSTPQIEIVENGKDWGFPGDDELQNPHIPGVFGPSALDAYEKGIYSYFLPKDVLAELPSHLRDFKIRFWAENYPGFLDLIETENAGASTSGVEFPIYGSGKTTRWRLEYMVYNKKTGEFVDSKFKDVLITN</sequence>
<dbReference type="EMBL" id="SGXE01000001">
    <property type="protein sequence ID" value="RZS99551.1"/>
    <property type="molecule type" value="Genomic_DNA"/>
</dbReference>
<dbReference type="RefSeq" id="WP_130285377.1">
    <property type="nucleotide sequence ID" value="NZ_SGXE01000001.1"/>
</dbReference>
<dbReference type="AlphaFoldDB" id="A0A4Q7PGD4"/>
<accession>A0A4Q7PGD4</accession>
<dbReference type="Proteomes" id="UP000292262">
    <property type="component" value="Unassembled WGS sequence"/>
</dbReference>
<evidence type="ECO:0008006" key="3">
    <source>
        <dbReference type="Google" id="ProtNLM"/>
    </source>
</evidence>
<organism evidence="1 2">
    <name type="scientific">Aquimarina brevivitae</name>
    <dbReference type="NCBI Taxonomy" id="323412"/>
    <lineage>
        <taxon>Bacteria</taxon>
        <taxon>Pseudomonadati</taxon>
        <taxon>Bacteroidota</taxon>
        <taxon>Flavobacteriia</taxon>
        <taxon>Flavobacteriales</taxon>
        <taxon>Flavobacteriaceae</taxon>
        <taxon>Aquimarina</taxon>
    </lineage>
</organism>
<dbReference type="OrthoDB" id="1160870at2"/>
<evidence type="ECO:0000313" key="2">
    <source>
        <dbReference type="Proteomes" id="UP000292262"/>
    </source>
</evidence>
<dbReference type="PROSITE" id="PS51257">
    <property type="entry name" value="PROKAR_LIPOPROTEIN"/>
    <property type="match status" value="1"/>
</dbReference>
<name>A0A4Q7PGD4_9FLAO</name>
<evidence type="ECO:0000313" key="1">
    <source>
        <dbReference type="EMBL" id="RZS99551.1"/>
    </source>
</evidence>
<protein>
    <recommendedName>
        <fullName evidence="3">Lipoprotein</fullName>
    </recommendedName>
</protein>
<reference evidence="1 2" key="1">
    <citation type="submission" date="2019-02" db="EMBL/GenBank/DDBJ databases">
        <title>Genomic Encyclopedia of Type Strains, Phase IV (KMG-IV): sequencing the most valuable type-strain genomes for metagenomic binning, comparative biology and taxonomic classification.</title>
        <authorList>
            <person name="Goeker M."/>
        </authorList>
    </citation>
    <scope>NUCLEOTIDE SEQUENCE [LARGE SCALE GENOMIC DNA]</scope>
    <source>
        <strain evidence="1 2">DSM 17196</strain>
    </source>
</reference>